<dbReference type="InterPro" id="IPR036069">
    <property type="entry name" value="DUF34/NIF3_sf"/>
</dbReference>
<keyword evidence="5" id="KW-1185">Reference proteome</keyword>
<evidence type="ECO:0000313" key="5">
    <source>
        <dbReference type="Proteomes" id="UP000095228"/>
    </source>
</evidence>
<dbReference type="NCBIfam" id="TIGR00486">
    <property type="entry name" value="YbgI_SA1388"/>
    <property type="match status" value="1"/>
</dbReference>
<dbReference type="Pfam" id="PF01784">
    <property type="entry name" value="DUF34_NIF3"/>
    <property type="match status" value="1"/>
</dbReference>
<evidence type="ECO:0000256" key="1">
    <source>
        <dbReference type="ARBA" id="ARBA00006964"/>
    </source>
</evidence>
<dbReference type="GO" id="GO:0046872">
    <property type="term" value="F:metal ion binding"/>
    <property type="evidence" value="ECO:0007669"/>
    <property type="project" value="UniProtKB-KW"/>
</dbReference>
<feature type="binding site" evidence="3">
    <location>
        <position position="222"/>
    </location>
    <ligand>
        <name>a divalent metal cation</name>
        <dbReference type="ChEBI" id="CHEBI:60240"/>
        <label>1</label>
    </ligand>
</feature>
<dbReference type="RefSeq" id="WP_069962636.1">
    <property type="nucleotide sequence ID" value="NZ_CP016094.1"/>
</dbReference>
<dbReference type="EMBL" id="CP016094">
    <property type="protein sequence ID" value="AOS45495.1"/>
    <property type="molecule type" value="Genomic_DNA"/>
</dbReference>
<keyword evidence="2 3" id="KW-0479">Metal-binding</keyword>
<evidence type="ECO:0000256" key="3">
    <source>
        <dbReference type="PIRSR" id="PIRSR602678-1"/>
    </source>
</evidence>
<gene>
    <name evidence="4" type="ORF">Verru16b_02576</name>
</gene>
<dbReference type="KEGG" id="obg:Verru16b_02576"/>
<dbReference type="AlphaFoldDB" id="A0A1D8AX70"/>
<dbReference type="SUPFAM" id="SSF102705">
    <property type="entry name" value="NIF3 (NGG1p interacting factor 3)-like"/>
    <property type="match status" value="1"/>
</dbReference>
<dbReference type="InterPro" id="IPR002678">
    <property type="entry name" value="DUF34/NIF3"/>
</dbReference>
<organism evidence="4 5">
    <name type="scientific">Lacunisphaera limnophila</name>
    <dbReference type="NCBI Taxonomy" id="1838286"/>
    <lineage>
        <taxon>Bacteria</taxon>
        <taxon>Pseudomonadati</taxon>
        <taxon>Verrucomicrobiota</taxon>
        <taxon>Opitutia</taxon>
        <taxon>Opitutales</taxon>
        <taxon>Opitutaceae</taxon>
        <taxon>Lacunisphaera</taxon>
    </lineage>
</organism>
<dbReference type="EC" id="3.5.4.16" evidence="4"/>
<comment type="similarity">
    <text evidence="1">Belongs to the GTP cyclohydrolase I type 2/NIF3 family.</text>
</comment>
<dbReference type="STRING" id="1838286.Verru16b_02576"/>
<dbReference type="PANTHER" id="PTHR13799:SF14">
    <property type="entry name" value="GTP CYCLOHYDROLASE 1 TYPE 2 HOMOLOG"/>
    <property type="match status" value="1"/>
</dbReference>
<evidence type="ECO:0000313" key="4">
    <source>
        <dbReference type="EMBL" id="AOS45495.1"/>
    </source>
</evidence>
<feature type="binding site" evidence="3">
    <location>
        <position position="103"/>
    </location>
    <ligand>
        <name>a divalent metal cation</name>
        <dbReference type="ChEBI" id="CHEBI:60240"/>
        <label>1</label>
    </ligand>
</feature>
<reference evidence="4 5" key="1">
    <citation type="submission" date="2016-06" db="EMBL/GenBank/DDBJ databases">
        <title>Three novel species with peptidoglycan cell walls form the new genus Lacunisphaera gen. nov. in the family Opitutaceae of the verrucomicrobial subdivision 4.</title>
        <authorList>
            <person name="Rast P."/>
            <person name="Gloeckner I."/>
            <person name="Jogler M."/>
            <person name="Boedeker C."/>
            <person name="Jeske O."/>
            <person name="Wiegand S."/>
            <person name="Reinhardt R."/>
            <person name="Schumann P."/>
            <person name="Rohde M."/>
            <person name="Spring S."/>
            <person name="Gloeckner F.O."/>
            <person name="Jogler C."/>
        </authorList>
    </citation>
    <scope>NUCLEOTIDE SEQUENCE [LARGE SCALE GENOMIC DNA]</scope>
    <source>
        <strain evidence="4 5">IG16b</strain>
    </source>
</reference>
<dbReference type="OrthoDB" id="9792792at2"/>
<keyword evidence="4" id="KW-0378">Hydrolase</keyword>
<proteinExistence type="inferred from homology"/>
<dbReference type="Gene3D" id="3.40.1390.30">
    <property type="entry name" value="NIF3 (NGG1p interacting factor 3)-like"/>
    <property type="match status" value="2"/>
</dbReference>
<dbReference type="PATRIC" id="fig|1838286.3.peg.2591"/>
<feature type="binding site" evidence="3">
    <location>
        <position position="218"/>
    </location>
    <ligand>
        <name>a divalent metal cation</name>
        <dbReference type="ChEBI" id="CHEBI:60240"/>
        <label>1</label>
    </ligand>
</feature>
<feature type="binding site" evidence="3">
    <location>
        <position position="66"/>
    </location>
    <ligand>
        <name>a divalent metal cation</name>
        <dbReference type="ChEBI" id="CHEBI:60240"/>
        <label>1</label>
    </ligand>
</feature>
<name>A0A1D8AX70_9BACT</name>
<dbReference type="Proteomes" id="UP000095228">
    <property type="component" value="Chromosome"/>
</dbReference>
<evidence type="ECO:0000256" key="2">
    <source>
        <dbReference type="ARBA" id="ARBA00022723"/>
    </source>
</evidence>
<sequence length="250" mass="27527">MASLSQLVEYCDKRTRRPSFKDFPGAHNGLQVANDGRVTRIGAAVDAGLVPFEQAVARGVDFLIVHHGLFWGGVQPLTGGVYGRYSALVRGNCAVYSSHLPLDAHEDLGNNVLMARQLGLKPRRQFLPHENELIGWIAPNRFKRAQLCARLEELYPRVVSIECGSPTPKLVAFCSGSGNGAVPHLVAAGVDTLITGELREEWFNYAQEHKLNLICCGHYATETHGVKALAAELAKKFRLPWEFIETDNPL</sequence>
<accession>A0A1D8AX70</accession>
<feature type="binding site" evidence="3">
    <location>
        <position position="67"/>
    </location>
    <ligand>
        <name>a divalent metal cation</name>
        <dbReference type="ChEBI" id="CHEBI:60240"/>
        <label>1</label>
    </ligand>
</feature>
<dbReference type="GO" id="GO:0003934">
    <property type="term" value="F:GTP cyclohydrolase I activity"/>
    <property type="evidence" value="ECO:0007669"/>
    <property type="project" value="UniProtKB-EC"/>
</dbReference>
<protein>
    <submittedName>
        <fullName evidence="4">GTP cyclohydrolase 1 type 2</fullName>
        <ecNumber evidence="4">3.5.4.16</ecNumber>
    </submittedName>
</protein>
<dbReference type="PANTHER" id="PTHR13799">
    <property type="entry name" value="NGG1 INTERACTING FACTOR 3"/>
    <property type="match status" value="1"/>
</dbReference>
<dbReference type="GO" id="GO:0005737">
    <property type="term" value="C:cytoplasm"/>
    <property type="evidence" value="ECO:0007669"/>
    <property type="project" value="TreeGrafter"/>
</dbReference>